<accession>A0ABN0SK59</accession>
<comment type="similarity">
    <text evidence="2 6">Belongs to the group II decarboxylase family.</text>
</comment>
<organism evidence="7 8">
    <name type="scientific">Brevibacterium metallidurans</name>
    <dbReference type="NCBI Taxonomy" id="1482676"/>
    <lineage>
        <taxon>Bacteria</taxon>
        <taxon>Bacillati</taxon>
        <taxon>Actinomycetota</taxon>
        <taxon>Actinomycetes</taxon>
        <taxon>Micrococcales</taxon>
        <taxon>Brevibacteriaceae</taxon>
        <taxon>Brevibacterium</taxon>
    </lineage>
</organism>
<keyword evidence="3" id="KW-0210">Decarboxylase</keyword>
<comment type="cofactor">
    <cofactor evidence="1 6">
        <name>pyridoxal 5'-phosphate</name>
        <dbReference type="ChEBI" id="CHEBI:597326"/>
    </cofactor>
</comment>
<keyword evidence="5 6" id="KW-0456">Lyase</keyword>
<evidence type="ECO:0000313" key="8">
    <source>
        <dbReference type="Proteomes" id="UP001498238"/>
    </source>
</evidence>
<keyword evidence="7" id="KW-0808">Transferase</keyword>
<evidence type="ECO:0000256" key="2">
    <source>
        <dbReference type="ARBA" id="ARBA00009533"/>
    </source>
</evidence>
<dbReference type="PANTHER" id="PTHR11999:SF70">
    <property type="entry name" value="MIP05841P"/>
    <property type="match status" value="1"/>
</dbReference>
<keyword evidence="7" id="KW-0032">Aminotransferase</keyword>
<proteinExistence type="inferred from homology"/>
<sequence length="483" mass="52650">MLGSGFGRAADILERMNTTHSPSEAPMNPELHSRMHVVSDETRNLVNLVLDYSRRRTLSVDTPLDHPMKDSELTRLAGPTISEEGVGSSRALAIFEHIFAPACITTDHPKYLSFIPSAPTKAAVAFDLVVSASALYGGSWLEGAGVVHAENEVLSWLASEFGLPKTAGGVFVQGGTIGNLSALVAAREAQKAKLGDKRPGRWVIVCSAEAHSSVASAAAVMDVDVAPVATGEDGILRPEGVREALEEHGDAVIAVVATSGTTNFGTIDDIAGIAKLKKEFDFWLHIDGAYGLAAMLSPLAKHKFTGVEDADSVIVDPHKWLFAPFDACALIYRDPRNGRRAHTQHAEYLDTLTESDEWSPSDYAIQLTRRPRGLPLWFSLASYGAETYRAAISHSIDLARQIGTEIKKRPNLRLVRDPELSVVVFERVGWSREDYDAWSDKLLEEQRAFVVPSSHKGQPNARFAIVNPLTTYEDLIDILDTME</sequence>
<dbReference type="InterPro" id="IPR015421">
    <property type="entry name" value="PyrdxlP-dep_Trfase_major"/>
</dbReference>
<dbReference type="InterPro" id="IPR015424">
    <property type="entry name" value="PyrdxlP-dep_Trfase"/>
</dbReference>
<dbReference type="GO" id="GO:0008483">
    <property type="term" value="F:transaminase activity"/>
    <property type="evidence" value="ECO:0007669"/>
    <property type="project" value="UniProtKB-KW"/>
</dbReference>
<dbReference type="EMBL" id="BAAAAF010000002">
    <property type="protein sequence ID" value="GAA0034808.1"/>
    <property type="molecule type" value="Genomic_DNA"/>
</dbReference>
<dbReference type="InterPro" id="IPR021115">
    <property type="entry name" value="Pyridoxal-P_BS"/>
</dbReference>
<gene>
    <name evidence="7" type="ORF">NCCP602_07690</name>
</gene>
<evidence type="ECO:0000256" key="3">
    <source>
        <dbReference type="ARBA" id="ARBA00022793"/>
    </source>
</evidence>
<keyword evidence="4 6" id="KW-0663">Pyridoxal phosphate</keyword>
<dbReference type="Gene3D" id="3.90.1150.10">
    <property type="entry name" value="Aspartate Aminotransferase, domain 1"/>
    <property type="match status" value="1"/>
</dbReference>
<dbReference type="PROSITE" id="PS00392">
    <property type="entry name" value="DDC_GAD_HDC_YDC"/>
    <property type="match status" value="1"/>
</dbReference>
<protein>
    <submittedName>
        <fullName evidence="7">Aminotransferase class V-fold PLP-dependent enzyme</fullName>
    </submittedName>
</protein>
<dbReference type="Gene3D" id="3.40.640.10">
    <property type="entry name" value="Type I PLP-dependent aspartate aminotransferase-like (Major domain)"/>
    <property type="match status" value="1"/>
</dbReference>
<dbReference type="InterPro" id="IPR002129">
    <property type="entry name" value="PyrdxlP-dep_de-COase"/>
</dbReference>
<dbReference type="SUPFAM" id="SSF53383">
    <property type="entry name" value="PLP-dependent transferases"/>
    <property type="match status" value="1"/>
</dbReference>
<evidence type="ECO:0000313" key="7">
    <source>
        <dbReference type="EMBL" id="GAA0034808.1"/>
    </source>
</evidence>
<reference evidence="7 8" key="1">
    <citation type="submission" date="2024-01" db="EMBL/GenBank/DDBJ databases">
        <title>Characterization of antibiotic resistant novel bacterial strains and their environmental applications.</title>
        <authorList>
            <person name="Manzoor S."/>
            <person name="Abbas S."/>
            <person name="Arshad M."/>
            <person name="Ahmed I."/>
        </authorList>
    </citation>
    <scope>NUCLEOTIDE SEQUENCE [LARGE SCALE GENOMIC DNA]</scope>
    <source>
        <strain evidence="7 8">NCCP-602</strain>
    </source>
</reference>
<evidence type="ECO:0000256" key="4">
    <source>
        <dbReference type="ARBA" id="ARBA00022898"/>
    </source>
</evidence>
<evidence type="ECO:0000256" key="1">
    <source>
        <dbReference type="ARBA" id="ARBA00001933"/>
    </source>
</evidence>
<evidence type="ECO:0000256" key="6">
    <source>
        <dbReference type="RuleBase" id="RU000382"/>
    </source>
</evidence>
<dbReference type="Pfam" id="PF00282">
    <property type="entry name" value="Pyridoxal_deC"/>
    <property type="match status" value="1"/>
</dbReference>
<evidence type="ECO:0000256" key="5">
    <source>
        <dbReference type="ARBA" id="ARBA00023239"/>
    </source>
</evidence>
<keyword evidence="8" id="KW-1185">Reference proteome</keyword>
<comment type="caution">
    <text evidence="7">The sequence shown here is derived from an EMBL/GenBank/DDBJ whole genome shotgun (WGS) entry which is preliminary data.</text>
</comment>
<dbReference type="Proteomes" id="UP001498238">
    <property type="component" value="Unassembled WGS sequence"/>
</dbReference>
<name>A0ABN0SK59_9MICO</name>
<dbReference type="PANTHER" id="PTHR11999">
    <property type="entry name" value="GROUP II PYRIDOXAL-5-PHOSPHATE DECARBOXYLASE"/>
    <property type="match status" value="1"/>
</dbReference>
<dbReference type="InterPro" id="IPR015422">
    <property type="entry name" value="PyrdxlP-dep_Trfase_small"/>
</dbReference>
<dbReference type="InterPro" id="IPR010977">
    <property type="entry name" value="Aromatic_deC"/>
</dbReference>